<evidence type="ECO:0000313" key="2">
    <source>
        <dbReference type="EMBL" id="TGN12086.1"/>
    </source>
</evidence>
<feature type="compositionally biased region" description="Basic residues" evidence="1">
    <location>
        <begin position="9"/>
        <end position="20"/>
    </location>
</feature>
<dbReference type="AlphaFoldDB" id="A0A6H3NL84"/>
<dbReference type="RefSeq" id="WP_135746583.1">
    <property type="nucleotide sequence ID" value="NZ_JAIZBI010000002.1"/>
</dbReference>
<evidence type="ECO:0000313" key="3">
    <source>
        <dbReference type="Proteomes" id="UP000297649"/>
    </source>
</evidence>
<dbReference type="OrthoDB" id="327732at2"/>
<dbReference type="EMBL" id="RQHU01000019">
    <property type="protein sequence ID" value="TGN12086.1"/>
    <property type="molecule type" value="Genomic_DNA"/>
</dbReference>
<gene>
    <name evidence="2" type="ORF">EHR08_11885</name>
</gene>
<protein>
    <recommendedName>
        <fullName evidence="4">DUF4912 domain-containing protein</fullName>
    </recommendedName>
</protein>
<organism evidence="2 3">
    <name type="scientific">Leptospira bandrabouensis</name>
    <dbReference type="NCBI Taxonomy" id="2484903"/>
    <lineage>
        <taxon>Bacteria</taxon>
        <taxon>Pseudomonadati</taxon>
        <taxon>Spirochaetota</taxon>
        <taxon>Spirochaetia</taxon>
        <taxon>Leptospirales</taxon>
        <taxon>Leptospiraceae</taxon>
        <taxon>Leptospira</taxon>
    </lineage>
</organism>
<feature type="region of interest" description="Disordered" evidence="1">
    <location>
        <begin position="1"/>
        <end position="48"/>
    </location>
</feature>
<comment type="caution">
    <text evidence="2">The sequence shown here is derived from an EMBL/GenBank/DDBJ whole genome shotgun (WGS) entry which is preliminary data.</text>
</comment>
<evidence type="ECO:0008006" key="4">
    <source>
        <dbReference type="Google" id="ProtNLM"/>
    </source>
</evidence>
<keyword evidence="3" id="KW-1185">Reference proteome</keyword>
<dbReference type="Proteomes" id="UP000297649">
    <property type="component" value="Unassembled WGS sequence"/>
</dbReference>
<reference evidence="2" key="1">
    <citation type="journal article" date="2019" name="PLoS Negl. Trop. Dis.">
        <title>Revisiting the worldwide diversity of Leptospira species in the environment.</title>
        <authorList>
            <person name="Vincent A.T."/>
            <person name="Schiettekatte O."/>
            <person name="Bourhy P."/>
            <person name="Veyrier F.J."/>
            <person name="Picardeau M."/>
        </authorList>
    </citation>
    <scope>NUCLEOTIDE SEQUENCE [LARGE SCALE GENOMIC DNA]</scope>
    <source>
        <strain evidence="2">201601109</strain>
    </source>
</reference>
<feature type="compositionally biased region" description="Gly residues" evidence="1">
    <location>
        <begin position="242"/>
        <end position="251"/>
    </location>
</feature>
<evidence type="ECO:0000256" key="1">
    <source>
        <dbReference type="SAM" id="MobiDB-lite"/>
    </source>
</evidence>
<sequence length="251" mass="28142">MANEEKKVGAKKKSAPKKKQSVVSPKEKPVKTGAKIAAKKTVKKTEPLSHSTPPVLIYNDSKFTKHPEIPGDDLMRVLIRTPKEAFVFWKFSEKTLKNVLNDLESPSTEGLKFRLKVEYKNIFGSERIEFYDLLPFTESYYLKFMFPVREIQTSILVSFQKKEVSALHTSGKDFPGGSESFRLDKEWIHPQWIEMGLVAKSADSDEYYFKDGDPSAFFVNPRKTGGPEGQSNLNQAPSSLGNGSGSGKGLL</sequence>
<proteinExistence type="predicted"/>
<name>A0A6H3NL84_9LEPT</name>
<accession>A0A6H3NL84</accession>
<feature type="region of interest" description="Disordered" evidence="1">
    <location>
        <begin position="219"/>
        <end position="251"/>
    </location>
</feature>